<dbReference type="RefSeq" id="WP_307186381.1">
    <property type="nucleotide sequence ID" value="NZ_JAUTBA010000001.1"/>
</dbReference>
<evidence type="ECO:0000313" key="2">
    <source>
        <dbReference type="EMBL" id="MDQ1150789.1"/>
    </source>
</evidence>
<name>A0ABU0U7K3_9SPHI</name>
<protein>
    <submittedName>
        <fullName evidence="2">NADH-flavin reductase</fullName>
    </submittedName>
</protein>
<gene>
    <name evidence="2" type="ORF">QE382_002773</name>
</gene>
<dbReference type="InterPro" id="IPR036291">
    <property type="entry name" value="NAD(P)-bd_dom_sf"/>
</dbReference>
<dbReference type="EMBL" id="JAUTBA010000001">
    <property type="protein sequence ID" value="MDQ1150789.1"/>
    <property type="molecule type" value="Genomic_DNA"/>
</dbReference>
<sequence length="215" mass="23312">MKIAVIGATGFVGSRITNELVNRNHQVLAISRKENTSDKSNLQFAQVDVTDITTLTASIEGVEIVVNAFSPDANNPNLAEDFMKGSLAIQEAVRSAGIKRYIIVGGGGSLLNEEGVAILDTLPQDLPFIPKAQATKAYFDAIKQEKDLDWAYFSPALEMNPGITIGRTGQYRLGTDHPVMNADGRNLLSAEDVAVVIADEVEKPRHHQTRFTAGY</sequence>
<accession>A0ABU0U7K3</accession>
<dbReference type="InterPro" id="IPR051606">
    <property type="entry name" value="Polyketide_Oxido-like"/>
</dbReference>
<dbReference type="InterPro" id="IPR016040">
    <property type="entry name" value="NAD(P)-bd_dom"/>
</dbReference>
<dbReference type="PANTHER" id="PTHR43355">
    <property type="entry name" value="FLAVIN REDUCTASE (NADPH)"/>
    <property type="match status" value="1"/>
</dbReference>
<proteinExistence type="predicted"/>
<organism evidence="2 3">
    <name type="scientific">Sphingobacterium zeae</name>
    <dbReference type="NCBI Taxonomy" id="1776859"/>
    <lineage>
        <taxon>Bacteria</taxon>
        <taxon>Pseudomonadati</taxon>
        <taxon>Bacteroidota</taxon>
        <taxon>Sphingobacteriia</taxon>
        <taxon>Sphingobacteriales</taxon>
        <taxon>Sphingobacteriaceae</taxon>
        <taxon>Sphingobacterium</taxon>
    </lineage>
</organism>
<dbReference type="SUPFAM" id="SSF51735">
    <property type="entry name" value="NAD(P)-binding Rossmann-fold domains"/>
    <property type="match status" value="1"/>
</dbReference>
<keyword evidence="3" id="KW-1185">Reference proteome</keyword>
<reference evidence="2 3" key="1">
    <citation type="submission" date="2023-07" db="EMBL/GenBank/DDBJ databases">
        <title>Functional and genomic diversity of the sorghum phyllosphere microbiome.</title>
        <authorList>
            <person name="Shade A."/>
        </authorList>
    </citation>
    <scope>NUCLEOTIDE SEQUENCE [LARGE SCALE GENOMIC DNA]</scope>
    <source>
        <strain evidence="2 3">SORGH_AS_0892</strain>
    </source>
</reference>
<dbReference type="Proteomes" id="UP001244640">
    <property type="component" value="Unassembled WGS sequence"/>
</dbReference>
<dbReference type="PANTHER" id="PTHR43355:SF2">
    <property type="entry name" value="FLAVIN REDUCTASE (NADPH)"/>
    <property type="match status" value="1"/>
</dbReference>
<dbReference type="Gene3D" id="3.40.50.720">
    <property type="entry name" value="NAD(P)-binding Rossmann-like Domain"/>
    <property type="match status" value="1"/>
</dbReference>
<feature type="domain" description="NAD(P)-binding" evidence="1">
    <location>
        <begin position="7"/>
        <end position="204"/>
    </location>
</feature>
<evidence type="ECO:0000313" key="3">
    <source>
        <dbReference type="Proteomes" id="UP001244640"/>
    </source>
</evidence>
<dbReference type="Pfam" id="PF13460">
    <property type="entry name" value="NAD_binding_10"/>
    <property type="match status" value="1"/>
</dbReference>
<evidence type="ECO:0000259" key="1">
    <source>
        <dbReference type="Pfam" id="PF13460"/>
    </source>
</evidence>
<comment type="caution">
    <text evidence="2">The sequence shown here is derived from an EMBL/GenBank/DDBJ whole genome shotgun (WGS) entry which is preliminary data.</text>
</comment>